<keyword evidence="2 6" id="KW-0812">Transmembrane</keyword>
<evidence type="ECO:0000259" key="7">
    <source>
        <dbReference type="PROSITE" id="PS51469"/>
    </source>
</evidence>
<dbReference type="Pfam" id="PF07738">
    <property type="entry name" value="Sad1_UNC"/>
    <property type="match status" value="1"/>
</dbReference>
<dbReference type="GO" id="GO:0005635">
    <property type="term" value="C:nuclear envelope"/>
    <property type="evidence" value="ECO:0007669"/>
    <property type="project" value="TreeGrafter"/>
</dbReference>
<dbReference type="OrthoDB" id="342281at2759"/>
<dbReference type="PANTHER" id="PTHR12911">
    <property type="entry name" value="SAD1/UNC-84-LIKE PROTEIN-RELATED"/>
    <property type="match status" value="1"/>
</dbReference>
<feature type="compositionally biased region" description="Acidic residues" evidence="5">
    <location>
        <begin position="27"/>
        <end position="48"/>
    </location>
</feature>
<evidence type="ECO:0000256" key="5">
    <source>
        <dbReference type="SAM" id="MobiDB-lite"/>
    </source>
</evidence>
<keyword evidence="4 6" id="KW-0472">Membrane</keyword>
<comment type="subcellular location">
    <subcellularLocation>
        <location evidence="1">Membrane</location>
    </subcellularLocation>
</comment>
<dbReference type="STRING" id="101091.A0A1C7NR35"/>
<dbReference type="GO" id="GO:0016020">
    <property type="term" value="C:membrane"/>
    <property type="evidence" value="ECO:0007669"/>
    <property type="project" value="UniProtKB-SubCell"/>
</dbReference>
<keyword evidence="3 6" id="KW-1133">Transmembrane helix</keyword>
<evidence type="ECO:0000313" key="9">
    <source>
        <dbReference type="Proteomes" id="UP000093000"/>
    </source>
</evidence>
<comment type="caution">
    <text evidence="8">The sequence shown here is derived from an EMBL/GenBank/DDBJ whole genome shotgun (WGS) entry which is preliminary data.</text>
</comment>
<protein>
    <submittedName>
        <fullName evidence="8">SUN domain-containing protein 5</fullName>
    </submittedName>
</protein>
<feature type="region of interest" description="Disordered" evidence="5">
    <location>
        <begin position="25"/>
        <end position="61"/>
    </location>
</feature>
<reference evidence="8 9" key="1">
    <citation type="submission" date="2016-03" db="EMBL/GenBank/DDBJ databases">
        <title>Choanephora cucurbitarum.</title>
        <authorList>
            <person name="Min B."/>
            <person name="Park H."/>
            <person name="Park J.-H."/>
            <person name="Shin H.-D."/>
            <person name="Choi I.-G."/>
        </authorList>
    </citation>
    <scope>NUCLEOTIDE SEQUENCE [LARGE SCALE GENOMIC DNA]</scope>
    <source>
        <strain evidence="8 9">KUS-F28377</strain>
    </source>
</reference>
<name>A0A1C7NR35_9FUNG</name>
<evidence type="ECO:0000256" key="1">
    <source>
        <dbReference type="ARBA" id="ARBA00004370"/>
    </source>
</evidence>
<sequence>MSAFVRPPISEARLDTAEDYFERLEQPDSDDYIESDENEDNYESEQDDNTNVPQQDNNTSVSEQITISTGTQQYTYESIKQLFDHIPLFCWLFFAVFPLLVLLLSWLISSKEKPQVIPDNQVSQLRDKMSQLQEFFKSDMMNFEQENTQLASLLDEQKNTIQTLYKLLEQRVLDDVDTWLGVVLENQKQNLFQEDAAESSPSDQGDLPRESTFQPSQSDRLERIERIVASLPLLKQQEALQKPNFASFEHGARIFHAYTTSTYSPYGVLFEFLSDLLLAQKPEVVLLSDGREHSPWSMKGDKGALTIVLTESIEIQEVVLAHPHATLTTNEIQHAPKDIEILGIDYEEKMAYSLGNFTYHTEDTRGFLIDHKLLQNKLFNIVMIKIHSNWGNSFKTDIYRVRVHGNTRQA</sequence>
<dbReference type="PANTHER" id="PTHR12911:SF8">
    <property type="entry name" value="KLAROID PROTEIN-RELATED"/>
    <property type="match status" value="1"/>
</dbReference>
<dbReference type="Gene3D" id="2.60.120.260">
    <property type="entry name" value="Galactose-binding domain-like"/>
    <property type="match status" value="1"/>
</dbReference>
<dbReference type="InterPro" id="IPR045119">
    <property type="entry name" value="SUN1-5"/>
</dbReference>
<feature type="transmembrane region" description="Helical" evidence="6">
    <location>
        <begin position="88"/>
        <end position="108"/>
    </location>
</feature>
<evidence type="ECO:0000256" key="4">
    <source>
        <dbReference type="ARBA" id="ARBA00023136"/>
    </source>
</evidence>
<dbReference type="InterPro" id="IPR012919">
    <property type="entry name" value="SUN_dom"/>
</dbReference>
<feature type="region of interest" description="Disordered" evidence="5">
    <location>
        <begin position="193"/>
        <end position="219"/>
    </location>
</feature>
<dbReference type="Proteomes" id="UP000093000">
    <property type="component" value="Unassembled WGS sequence"/>
</dbReference>
<keyword evidence="9" id="KW-1185">Reference proteome</keyword>
<proteinExistence type="predicted"/>
<gene>
    <name evidence="8" type="primary">SUN5</name>
    <name evidence="8" type="ORF">A0J61_01063</name>
</gene>
<organism evidence="8 9">
    <name type="scientific">Choanephora cucurbitarum</name>
    <dbReference type="NCBI Taxonomy" id="101091"/>
    <lineage>
        <taxon>Eukaryota</taxon>
        <taxon>Fungi</taxon>
        <taxon>Fungi incertae sedis</taxon>
        <taxon>Mucoromycota</taxon>
        <taxon>Mucoromycotina</taxon>
        <taxon>Mucoromycetes</taxon>
        <taxon>Mucorales</taxon>
        <taxon>Mucorineae</taxon>
        <taxon>Choanephoraceae</taxon>
        <taxon>Choanephoroideae</taxon>
        <taxon>Choanephora</taxon>
    </lineage>
</organism>
<feature type="compositionally biased region" description="Polar residues" evidence="5">
    <location>
        <begin position="50"/>
        <end position="61"/>
    </location>
</feature>
<evidence type="ECO:0000256" key="3">
    <source>
        <dbReference type="ARBA" id="ARBA00022989"/>
    </source>
</evidence>
<accession>A0A1C7NR35</accession>
<dbReference type="InParanoid" id="A0A1C7NR35"/>
<dbReference type="GO" id="GO:0043495">
    <property type="term" value="F:protein-membrane adaptor activity"/>
    <property type="evidence" value="ECO:0007669"/>
    <property type="project" value="TreeGrafter"/>
</dbReference>
<dbReference type="PROSITE" id="PS51469">
    <property type="entry name" value="SUN"/>
    <property type="match status" value="1"/>
</dbReference>
<evidence type="ECO:0000256" key="2">
    <source>
        <dbReference type="ARBA" id="ARBA00022692"/>
    </source>
</evidence>
<evidence type="ECO:0000256" key="6">
    <source>
        <dbReference type="SAM" id="Phobius"/>
    </source>
</evidence>
<dbReference type="AlphaFoldDB" id="A0A1C7NR35"/>
<feature type="domain" description="SUN" evidence="7">
    <location>
        <begin position="251"/>
        <end position="408"/>
    </location>
</feature>
<dbReference type="EMBL" id="LUGH01000030">
    <property type="protein sequence ID" value="OBZ90876.1"/>
    <property type="molecule type" value="Genomic_DNA"/>
</dbReference>
<evidence type="ECO:0000313" key="8">
    <source>
        <dbReference type="EMBL" id="OBZ90876.1"/>
    </source>
</evidence>